<evidence type="ECO:0000313" key="5">
    <source>
        <dbReference type="EMBL" id="GIE07851.1"/>
    </source>
</evidence>
<sequence length="498" mass="53432">MRNAGLGSWPERRAVISPDRVALVHGSRSTTYAELYERIRRLAAALLAAGVSPGDRVAYLGPNHPAFVETMFATYFIGGVFVPLNFRLTAPEIDYQLRDSGARYLIYGPECAEAVAGLSHVVPGTPLTAYEKLLSEHGEAQVAAVAVSLDAPACILYTSGTTGRPKGAVLTHGNVVWNCYNLLVGVDVGGDEVTLISAPLFHVAALNQCLLPTFLKGGCSVIMPAWGVEECFELIARHRVTWMFGVTTMYAGLAQSPRWADADLSSVRNLIVGGASIPPELIRIYLARGLKFCQGYGMTETAPGATFLEAPESAGHVGSAGVPVFFAEVRCVRPDLSLVEPGEPGEVQVRGPNVTPGYWENAAATSSSFAEDGWFRTGDIAVVSADGHYRIVDRLKDMFVSGGENVYPAEVEAAIFEHPAIAEAAVIGVPDEKWGEVGRAFVVLVPSHSLTADELRAFLAGRLGRYKIPKYLDIVADLPRTGSNKVRKAPLRELPLPK</sequence>
<dbReference type="InterPro" id="IPR020845">
    <property type="entry name" value="AMP-binding_CS"/>
</dbReference>
<comment type="similarity">
    <text evidence="1">Belongs to the ATP-dependent AMP-binding enzyme family.</text>
</comment>
<dbReference type="EMBL" id="BOML01000091">
    <property type="protein sequence ID" value="GIE07851.1"/>
    <property type="molecule type" value="Genomic_DNA"/>
</dbReference>
<dbReference type="InterPro" id="IPR042099">
    <property type="entry name" value="ANL_N_sf"/>
</dbReference>
<dbReference type="PROSITE" id="PS00455">
    <property type="entry name" value="AMP_BINDING"/>
    <property type="match status" value="1"/>
</dbReference>
<protein>
    <submittedName>
        <fullName evidence="5">Fatty-acyl-CoA synthase</fullName>
    </submittedName>
</protein>
<keyword evidence="6" id="KW-1185">Reference proteome</keyword>
<dbReference type="PANTHER" id="PTHR43201:SF5">
    <property type="entry name" value="MEDIUM-CHAIN ACYL-COA LIGASE ACSF2, MITOCHONDRIAL"/>
    <property type="match status" value="1"/>
</dbReference>
<dbReference type="Gene3D" id="3.30.300.30">
    <property type="match status" value="1"/>
</dbReference>
<keyword evidence="2" id="KW-0436">Ligase</keyword>
<dbReference type="InterPro" id="IPR000873">
    <property type="entry name" value="AMP-dep_synth/lig_dom"/>
</dbReference>
<gene>
    <name evidence="5" type="ORF">Adu01nite_92010</name>
</gene>
<comment type="caution">
    <text evidence="5">The sequence shown here is derived from an EMBL/GenBank/DDBJ whole genome shotgun (WGS) entry which is preliminary data.</text>
</comment>
<dbReference type="RefSeq" id="WP_203735685.1">
    <property type="nucleotide sequence ID" value="NZ_BAAATX010000049.1"/>
</dbReference>
<accession>A0ABQ3ZDJ3</accession>
<dbReference type="Proteomes" id="UP000637628">
    <property type="component" value="Unassembled WGS sequence"/>
</dbReference>
<evidence type="ECO:0000259" key="4">
    <source>
        <dbReference type="Pfam" id="PF13193"/>
    </source>
</evidence>
<evidence type="ECO:0000259" key="3">
    <source>
        <dbReference type="Pfam" id="PF00501"/>
    </source>
</evidence>
<proteinExistence type="inferred from homology"/>
<evidence type="ECO:0000256" key="1">
    <source>
        <dbReference type="ARBA" id="ARBA00006432"/>
    </source>
</evidence>
<name>A0ABQ3ZDJ3_9ACTN</name>
<feature type="domain" description="AMP-binding enzyme C-terminal" evidence="4">
    <location>
        <begin position="410"/>
        <end position="485"/>
    </location>
</feature>
<organism evidence="5 6">
    <name type="scientific">Paractinoplanes durhamensis</name>
    <dbReference type="NCBI Taxonomy" id="113563"/>
    <lineage>
        <taxon>Bacteria</taxon>
        <taxon>Bacillati</taxon>
        <taxon>Actinomycetota</taxon>
        <taxon>Actinomycetes</taxon>
        <taxon>Micromonosporales</taxon>
        <taxon>Micromonosporaceae</taxon>
        <taxon>Paractinoplanes</taxon>
    </lineage>
</organism>
<dbReference type="Pfam" id="PF00501">
    <property type="entry name" value="AMP-binding"/>
    <property type="match status" value="1"/>
</dbReference>
<dbReference type="CDD" id="cd17631">
    <property type="entry name" value="FACL_FadD13-like"/>
    <property type="match status" value="1"/>
</dbReference>
<dbReference type="SUPFAM" id="SSF56801">
    <property type="entry name" value="Acetyl-CoA synthetase-like"/>
    <property type="match status" value="1"/>
</dbReference>
<dbReference type="InterPro" id="IPR025110">
    <property type="entry name" value="AMP-bd_C"/>
</dbReference>
<evidence type="ECO:0000256" key="2">
    <source>
        <dbReference type="ARBA" id="ARBA00022598"/>
    </source>
</evidence>
<dbReference type="Pfam" id="PF13193">
    <property type="entry name" value="AMP-binding_C"/>
    <property type="match status" value="1"/>
</dbReference>
<dbReference type="InterPro" id="IPR045851">
    <property type="entry name" value="AMP-bd_C_sf"/>
</dbReference>
<dbReference type="PANTHER" id="PTHR43201">
    <property type="entry name" value="ACYL-COA SYNTHETASE"/>
    <property type="match status" value="1"/>
</dbReference>
<reference evidence="5 6" key="1">
    <citation type="submission" date="2021-01" db="EMBL/GenBank/DDBJ databases">
        <title>Whole genome shotgun sequence of Actinoplanes durhamensis NBRC 14914.</title>
        <authorList>
            <person name="Komaki H."/>
            <person name="Tamura T."/>
        </authorList>
    </citation>
    <scope>NUCLEOTIDE SEQUENCE [LARGE SCALE GENOMIC DNA]</scope>
    <source>
        <strain evidence="5 6">NBRC 14914</strain>
    </source>
</reference>
<dbReference type="Gene3D" id="3.40.50.12780">
    <property type="entry name" value="N-terminal domain of ligase-like"/>
    <property type="match status" value="1"/>
</dbReference>
<feature type="domain" description="AMP-dependent synthetase/ligase" evidence="3">
    <location>
        <begin position="11"/>
        <end position="359"/>
    </location>
</feature>
<evidence type="ECO:0000313" key="6">
    <source>
        <dbReference type="Proteomes" id="UP000637628"/>
    </source>
</evidence>